<dbReference type="InterPro" id="IPR036866">
    <property type="entry name" value="RibonucZ/Hydroxyglut_hydro"/>
</dbReference>
<name>A0ABZ1N3J2_9NOCA</name>
<accession>A0ABZ1N3J2</accession>
<gene>
    <name evidence="2" type="ORF">OG308_24210</name>
</gene>
<evidence type="ECO:0000313" key="2">
    <source>
        <dbReference type="EMBL" id="WTY34406.1"/>
    </source>
</evidence>
<reference evidence="2 3" key="1">
    <citation type="submission" date="2022-10" db="EMBL/GenBank/DDBJ databases">
        <title>The complete genomes of actinobacterial strains from the NBC collection.</title>
        <authorList>
            <person name="Joergensen T.S."/>
            <person name="Alvarez Arevalo M."/>
            <person name="Sterndorff E.B."/>
            <person name="Faurdal D."/>
            <person name="Vuksanovic O."/>
            <person name="Mourched A.-S."/>
            <person name="Charusanti P."/>
            <person name="Shaw S."/>
            <person name="Blin K."/>
            <person name="Weber T."/>
        </authorList>
    </citation>
    <scope>NUCLEOTIDE SEQUENCE [LARGE SCALE GENOMIC DNA]</scope>
    <source>
        <strain evidence="2 3">NBC_01413</strain>
    </source>
</reference>
<dbReference type="Proteomes" id="UP001621418">
    <property type="component" value="Chromosome"/>
</dbReference>
<feature type="domain" description="Metallo-beta-lactamase" evidence="1">
    <location>
        <begin position="41"/>
        <end position="179"/>
    </location>
</feature>
<dbReference type="Gene3D" id="3.60.15.10">
    <property type="entry name" value="Ribonuclease Z/Hydroxyacylglutathione hydrolase-like"/>
    <property type="match status" value="1"/>
</dbReference>
<proteinExistence type="predicted"/>
<dbReference type="RefSeq" id="WP_405146755.1">
    <property type="nucleotide sequence ID" value="NZ_CP109527.1"/>
</dbReference>
<evidence type="ECO:0000259" key="1">
    <source>
        <dbReference type="Pfam" id="PF00753"/>
    </source>
</evidence>
<evidence type="ECO:0000313" key="3">
    <source>
        <dbReference type="Proteomes" id="UP001621418"/>
    </source>
</evidence>
<dbReference type="SUPFAM" id="SSF56281">
    <property type="entry name" value="Metallo-hydrolase/oxidoreductase"/>
    <property type="match status" value="1"/>
</dbReference>
<protein>
    <recommendedName>
        <fullName evidence="1">Metallo-beta-lactamase domain-containing protein</fullName>
    </recommendedName>
</protein>
<dbReference type="EMBL" id="CP109527">
    <property type="protein sequence ID" value="WTY34406.1"/>
    <property type="molecule type" value="Genomic_DNA"/>
</dbReference>
<organism evidence="2 3">
    <name type="scientific">Nocardia salmonicida</name>
    <dbReference type="NCBI Taxonomy" id="53431"/>
    <lineage>
        <taxon>Bacteria</taxon>
        <taxon>Bacillati</taxon>
        <taxon>Actinomycetota</taxon>
        <taxon>Actinomycetes</taxon>
        <taxon>Mycobacteriales</taxon>
        <taxon>Nocardiaceae</taxon>
        <taxon>Nocardia</taxon>
    </lineage>
</organism>
<sequence length="285" mass="31950">MDNDIGTYPNDAREIAEGIWWLPQCLVTPVSGVVTHVHAAQYLIIGSERTLLWDTGFAPQWPDLTRCLDELLQGRPLDYIAPSHPEVIHCSNASRLLEKYPESRIVGDVRDYPFFWPEYADRLEEYPAGSELDLGGHRFEFVDAVIKDLPSSQWGYESSQRVLFVADGFAYSHQPPADDDDDHPTHTPGECTMLSSELPGEPGPEQIVWITKAALYWTRFVKMDTFLSAFERLLAEHPTRLVAPAHGAVIDDINKTLWTIWDALRLAYSPEVGVATAGATLGQKS</sequence>
<keyword evidence="3" id="KW-1185">Reference proteome</keyword>
<dbReference type="Pfam" id="PF00753">
    <property type="entry name" value="Lactamase_B"/>
    <property type="match status" value="1"/>
</dbReference>
<dbReference type="InterPro" id="IPR001279">
    <property type="entry name" value="Metallo-B-lactamas"/>
</dbReference>